<organism evidence="9 10">
    <name type="scientific">Paralvinella palmiformis</name>
    <dbReference type="NCBI Taxonomy" id="53620"/>
    <lineage>
        <taxon>Eukaryota</taxon>
        <taxon>Metazoa</taxon>
        <taxon>Spiralia</taxon>
        <taxon>Lophotrochozoa</taxon>
        <taxon>Annelida</taxon>
        <taxon>Polychaeta</taxon>
        <taxon>Sedentaria</taxon>
        <taxon>Canalipalpata</taxon>
        <taxon>Terebellida</taxon>
        <taxon>Terebelliformia</taxon>
        <taxon>Alvinellidae</taxon>
        <taxon>Paralvinella</taxon>
    </lineage>
</organism>
<dbReference type="Gene3D" id="3.40.50.300">
    <property type="entry name" value="P-loop containing nucleotide triphosphate hydrolases"/>
    <property type="match status" value="1"/>
</dbReference>
<dbReference type="InterPro" id="IPR026082">
    <property type="entry name" value="ABCA"/>
</dbReference>
<dbReference type="InterPro" id="IPR027417">
    <property type="entry name" value="P-loop_NTPase"/>
</dbReference>
<keyword evidence="4" id="KW-0067">ATP-binding</keyword>
<evidence type="ECO:0000256" key="7">
    <source>
        <dbReference type="SAM" id="Phobius"/>
    </source>
</evidence>
<dbReference type="InterPro" id="IPR003439">
    <property type="entry name" value="ABC_transporter-like_ATP-bd"/>
</dbReference>
<dbReference type="Pfam" id="PF12698">
    <property type="entry name" value="ABC2_membrane_3"/>
    <property type="match status" value="1"/>
</dbReference>
<evidence type="ECO:0000259" key="8">
    <source>
        <dbReference type="PROSITE" id="PS50893"/>
    </source>
</evidence>
<dbReference type="InterPro" id="IPR017871">
    <property type="entry name" value="ABC_transporter-like_CS"/>
</dbReference>
<feature type="transmembrane region" description="Helical" evidence="7">
    <location>
        <begin position="1346"/>
        <end position="1367"/>
    </location>
</feature>
<dbReference type="PANTHER" id="PTHR19229">
    <property type="entry name" value="ATP-BINDING CASSETTE TRANSPORTER SUBFAMILY A ABCA"/>
    <property type="match status" value="1"/>
</dbReference>
<dbReference type="GO" id="GO:0140359">
    <property type="term" value="F:ABC-type transporter activity"/>
    <property type="evidence" value="ECO:0007669"/>
    <property type="project" value="InterPro"/>
</dbReference>
<dbReference type="CDD" id="cd03263">
    <property type="entry name" value="ABC_subfamily_A"/>
    <property type="match status" value="1"/>
</dbReference>
<feature type="transmembrane region" description="Helical" evidence="7">
    <location>
        <begin position="719"/>
        <end position="742"/>
    </location>
</feature>
<dbReference type="GO" id="GO:0005524">
    <property type="term" value="F:ATP binding"/>
    <property type="evidence" value="ECO:0007669"/>
    <property type="project" value="UniProtKB-KW"/>
</dbReference>
<dbReference type="InterPro" id="IPR003593">
    <property type="entry name" value="AAA+_ATPase"/>
</dbReference>
<sequence>MYHKECYTLFIASRSISAAVNKPSCSSNESGVSDPAFQMVVDAIACNPSHIWNSVDFHNLYLSHKGSCLSRRLLTTKWIPHFGNDLLVLSSSGVANLLVDDDQENINASVEVVAKQIIRECRELKHGERYYQTRLNLDEANKSCSPTLLSRLNLVSTSLHASMSAALIGNSASAASAASKLSKLRGIKNSASGLVQAVADNVDANIPSANGLRPTHALALLITQHSTKYVLPLTILASQQVTVTRARDVDFTFFQMIVGDHNTPEYGGFNTRLSREQGQFVQAATKAEYAPLTPSDPDTMITAMTNDTEQSFTIFTGRPTTISNHRGHQMGTLMANTGLEEIMKSAFGGVAKMLTVNMLAASNCDGSTVIFGELSVSRRLKFGSYATLGKRIFAWWAGDKIFTGEPAAGNEGGCDQRPGFLGRRYTLMDLLQPRGIYGIDELMVIIFILYDVKAALKFLFLPRSNHTKLLVPSYPKLGYEEFLLPVFFVALLGVLRVIISPHHKPEISSFPEYSPDAYSYIAYSDLLISPDTAFTRSLVYNLTLALVGSFNNSLFFKTSTGAEDYYTNNVTNHSLFIGLDFAEVGPTQVDYSLRFSSTSVPKTSDFFGSQGTCRKPDEFYTCPVHSYLHSGFIKLQITIDTLLIQYFKKNASYIIPEIHLQQMPKSGWLSSTTSFQAFTSIYLVIAYSVFVIFMLVAIVTEKEKKIKDVMCLMGLRPSALWLSWGATYVIVITIVTVIITILTWVTKLFQTSNFFYIFLLLLLYGYSVITFSFLMATFFTKAEAAGAVGSTVTTLFSLAYLGVAMTRTNYTGPGGPVSKVPVSVQWLMSLFSPVAFALGIDQSMFLDISEGGLNTDNLWYGEFPVAASLIMLSVDFVLYGLLALYLDNVIPDQNGQRLSPYFCFMPSYWCSRSRSQADMINVLHPDIMATSDQDPNLVEPVSGELADKNVIRICNVKKTFDGKNKKPANALKGVNLDIYEGQITAILGHNGAGKSTLMNIMAGMMPPSSGEVFIYNMCITDGGHRGNICALLGVCPQYNILLPELTSNEHLRLFAAIKNVPPNDIPKVVDTILAEVDLTEQKNTEAKKLSGGQQRKLSLALALIGDPKVLLLDEPTAGLDPLSRRHIWTVLKDRCRDRVILLATHYMDEADILADRKAFLSKGNLKYIGSSLFLKNRFGLGYHVGLVVDTDADRNKITSLVQSHIPEFSLKQVSNRELTYTVPLCEVDNFPQLLNAIEDAITDQSHGIKTYGVSMTTLEEVFLKIGIDEEVEESDKECNPLLSQGHNYQEMGVMEGTSQLNDIQLDYFNPEDDINIRSVVKHVSLQQFTALCKVRVTHLFRNKSSFIFRIIVPVIFLLLGVILITYISPALEESQPLKLTPEYYVNTSLSRENSNFVYLGV</sequence>
<dbReference type="FunFam" id="3.40.50.300:FF:000436">
    <property type="entry name" value="ATP binding cassette subfamily A member 9"/>
    <property type="match status" value="1"/>
</dbReference>
<reference evidence="9" key="1">
    <citation type="journal article" date="2023" name="Mol. Biol. Evol.">
        <title>Third-Generation Sequencing Reveals the Adaptive Role of the Epigenome in Three Deep-Sea Polychaetes.</title>
        <authorList>
            <person name="Perez M."/>
            <person name="Aroh O."/>
            <person name="Sun Y."/>
            <person name="Lan Y."/>
            <person name="Juniper S.K."/>
            <person name="Young C.R."/>
            <person name="Angers B."/>
            <person name="Qian P.Y."/>
        </authorList>
    </citation>
    <scope>NUCLEOTIDE SEQUENCE</scope>
    <source>
        <strain evidence="9">P08H-3</strain>
    </source>
</reference>
<keyword evidence="10" id="KW-1185">Reference proteome</keyword>
<evidence type="ECO:0000256" key="3">
    <source>
        <dbReference type="ARBA" id="ARBA00022741"/>
    </source>
</evidence>
<keyword evidence="2 7" id="KW-0812">Transmembrane</keyword>
<protein>
    <recommendedName>
        <fullName evidence="8">ABC transporter domain-containing protein</fullName>
    </recommendedName>
</protein>
<comment type="caution">
    <text evidence="9">The sequence shown here is derived from an EMBL/GenBank/DDBJ whole genome shotgun (WGS) entry which is preliminary data.</text>
</comment>
<dbReference type="PANTHER" id="PTHR19229:SF274">
    <property type="entry name" value="ABC-TYPE ORGANIC ANION TRANSPORTER ABCA8"/>
    <property type="match status" value="1"/>
</dbReference>
<gene>
    <name evidence="9" type="ORF">LSH36_10g03042</name>
</gene>
<dbReference type="GO" id="GO:0016887">
    <property type="term" value="F:ATP hydrolysis activity"/>
    <property type="evidence" value="ECO:0007669"/>
    <property type="project" value="InterPro"/>
</dbReference>
<evidence type="ECO:0000313" key="10">
    <source>
        <dbReference type="Proteomes" id="UP001208570"/>
    </source>
</evidence>
<dbReference type="Proteomes" id="UP001208570">
    <property type="component" value="Unassembled WGS sequence"/>
</dbReference>
<dbReference type="InterPro" id="IPR013525">
    <property type="entry name" value="ABC2_TM"/>
</dbReference>
<dbReference type="SUPFAM" id="SSF52540">
    <property type="entry name" value="P-loop containing nucleoside triphosphate hydrolases"/>
    <property type="match status" value="1"/>
</dbReference>
<dbReference type="Pfam" id="PF00005">
    <property type="entry name" value="ABC_tran"/>
    <property type="match status" value="1"/>
</dbReference>
<dbReference type="GO" id="GO:0005319">
    <property type="term" value="F:lipid transporter activity"/>
    <property type="evidence" value="ECO:0007669"/>
    <property type="project" value="TreeGrafter"/>
</dbReference>
<dbReference type="PROSITE" id="PS50893">
    <property type="entry name" value="ABC_TRANSPORTER_2"/>
    <property type="match status" value="1"/>
</dbReference>
<accession>A0AAD9KDP7</accession>
<proteinExistence type="predicted"/>
<keyword evidence="3" id="KW-0547">Nucleotide-binding</keyword>
<feature type="domain" description="ABC transporter" evidence="8">
    <location>
        <begin position="951"/>
        <end position="1187"/>
    </location>
</feature>
<name>A0AAD9KDP7_9ANNE</name>
<evidence type="ECO:0000256" key="4">
    <source>
        <dbReference type="ARBA" id="ARBA00022840"/>
    </source>
</evidence>
<feature type="transmembrane region" description="Helical" evidence="7">
    <location>
        <begin position="754"/>
        <end position="778"/>
    </location>
</feature>
<dbReference type="EMBL" id="JAODUP010000010">
    <property type="protein sequence ID" value="KAK2169392.1"/>
    <property type="molecule type" value="Genomic_DNA"/>
</dbReference>
<evidence type="ECO:0000256" key="6">
    <source>
        <dbReference type="ARBA" id="ARBA00023136"/>
    </source>
</evidence>
<keyword evidence="6 7" id="KW-0472">Membrane</keyword>
<feature type="transmembrane region" description="Helical" evidence="7">
    <location>
        <begin position="675"/>
        <end position="699"/>
    </location>
</feature>
<dbReference type="GO" id="GO:0016020">
    <property type="term" value="C:membrane"/>
    <property type="evidence" value="ECO:0007669"/>
    <property type="project" value="UniProtKB-SubCell"/>
</dbReference>
<comment type="subcellular location">
    <subcellularLocation>
        <location evidence="1">Membrane</location>
        <topology evidence="1">Multi-pass membrane protein</topology>
    </subcellularLocation>
</comment>
<evidence type="ECO:0000256" key="1">
    <source>
        <dbReference type="ARBA" id="ARBA00004141"/>
    </source>
</evidence>
<evidence type="ECO:0000256" key="5">
    <source>
        <dbReference type="ARBA" id="ARBA00022989"/>
    </source>
</evidence>
<evidence type="ECO:0000256" key="2">
    <source>
        <dbReference type="ARBA" id="ARBA00022692"/>
    </source>
</evidence>
<evidence type="ECO:0000313" key="9">
    <source>
        <dbReference type="EMBL" id="KAK2169392.1"/>
    </source>
</evidence>
<feature type="transmembrane region" description="Helical" evidence="7">
    <location>
        <begin position="865"/>
        <end position="886"/>
    </location>
</feature>
<keyword evidence="5 7" id="KW-1133">Transmembrane helix</keyword>
<dbReference type="SMART" id="SM00382">
    <property type="entry name" value="AAA"/>
    <property type="match status" value="1"/>
</dbReference>
<dbReference type="PROSITE" id="PS00211">
    <property type="entry name" value="ABC_TRANSPORTER_1"/>
    <property type="match status" value="1"/>
</dbReference>
<feature type="transmembrane region" description="Helical" evidence="7">
    <location>
        <begin position="784"/>
        <end position="803"/>
    </location>
</feature>